<gene>
    <name evidence="2" type="ORF">SCF082_LOCUS34212</name>
</gene>
<dbReference type="EMBL" id="CAXAMM010031169">
    <property type="protein sequence ID" value="CAK9067645.1"/>
    <property type="molecule type" value="Genomic_DNA"/>
</dbReference>
<feature type="region of interest" description="Disordered" evidence="1">
    <location>
        <begin position="1"/>
        <end position="46"/>
    </location>
</feature>
<accession>A0ABP0NV26</accession>
<proteinExistence type="predicted"/>
<sequence>MGCTGSKQAAKAPEAKKEEVKPEEKKEEPKVEEKKDATPKQEATIGETVMDGLKQLVGLGDKEEITGDVVDVSKGMQVTHMKRGQSGMVLQHTATDVLVKYDDGKTEWTEIEDLKKMEAASVREDKASPEIKVEGAGDSRAMCSCGWL</sequence>
<evidence type="ECO:0000256" key="1">
    <source>
        <dbReference type="SAM" id="MobiDB-lite"/>
    </source>
</evidence>
<evidence type="ECO:0000313" key="3">
    <source>
        <dbReference type="Proteomes" id="UP001642464"/>
    </source>
</evidence>
<name>A0ABP0NV26_9DINO</name>
<keyword evidence="3" id="KW-1185">Reference proteome</keyword>
<reference evidence="2 3" key="1">
    <citation type="submission" date="2024-02" db="EMBL/GenBank/DDBJ databases">
        <authorList>
            <person name="Chen Y."/>
            <person name="Shah S."/>
            <person name="Dougan E. K."/>
            <person name="Thang M."/>
            <person name="Chan C."/>
        </authorList>
    </citation>
    <scope>NUCLEOTIDE SEQUENCE [LARGE SCALE GENOMIC DNA]</scope>
</reference>
<organism evidence="2 3">
    <name type="scientific">Durusdinium trenchii</name>
    <dbReference type="NCBI Taxonomy" id="1381693"/>
    <lineage>
        <taxon>Eukaryota</taxon>
        <taxon>Sar</taxon>
        <taxon>Alveolata</taxon>
        <taxon>Dinophyceae</taxon>
        <taxon>Suessiales</taxon>
        <taxon>Symbiodiniaceae</taxon>
        <taxon>Durusdinium</taxon>
    </lineage>
</organism>
<dbReference type="Proteomes" id="UP001642464">
    <property type="component" value="Unassembled WGS sequence"/>
</dbReference>
<evidence type="ECO:0000313" key="2">
    <source>
        <dbReference type="EMBL" id="CAK9067645.1"/>
    </source>
</evidence>
<protein>
    <submittedName>
        <fullName evidence="2">Uncharacterized protein</fullName>
    </submittedName>
</protein>
<comment type="caution">
    <text evidence="2">The sequence shown here is derived from an EMBL/GenBank/DDBJ whole genome shotgun (WGS) entry which is preliminary data.</text>
</comment>
<feature type="compositionally biased region" description="Basic and acidic residues" evidence="1">
    <location>
        <begin position="13"/>
        <end position="39"/>
    </location>
</feature>